<dbReference type="InterPro" id="IPR007060">
    <property type="entry name" value="FtsL/DivIC"/>
</dbReference>
<gene>
    <name evidence="2" type="ORF">NCTC11088_01697</name>
</gene>
<dbReference type="Pfam" id="PF04977">
    <property type="entry name" value="DivIC"/>
    <property type="match status" value="1"/>
</dbReference>
<dbReference type="GO" id="GO:0051301">
    <property type="term" value="P:cell division"/>
    <property type="evidence" value="ECO:0007669"/>
    <property type="project" value="UniProtKB-KW"/>
</dbReference>
<organism evidence="2 3">
    <name type="scientific">Peptoniphilus indolicus</name>
    <dbReference type="NCBI Taxonomy" id="33030"/>
    <lineage>
        <taxon>Bacteria</taxon>
        <taxon>Bacillati</taxon>
        <taxon>Bacillota</taxon>
        <taxon>Tissierellia</taxon>
        <taxon>Tissierellales</taxon>
        <taxon>Peptoniphilaceae</taxon>
        <taxon>Peptoniphilus</taxon>
    </lineage>
</organism>
<dbReference type="EMBL" id="UGTH01000001">
    <property type="protein sequence ID" value="SUB75893.1"/>
    <property type="molecule type" value="Genomic_DNA"/>
</dbReference>
<accession>A0A379DF44</accession>
<keyword evidence="1" id="KW-0472">Membrane</keyword>
<dbReference type="RefSeq" id="WP_004821304.1">
    <property type="nucleotide sequence ID" value="NZ_UGTH01000001.1"/>
</dbReference>
<name>A0A379DF44_9FIRM</name>
<dbReference type="AlphaFoldDB" id="A0A379DF44"/>
<keyword evidence="2" id="KW-0131">Cell cycle</keyword>
<dbReference type="Proteomes" id="UP000254777">
    <property type="component" value="Unassembled WGS sequence"/>
</dbReference>
<feature type="transmembrane region" description="Helical" evidence="1">
    <location>
        <begin position="29"/>
        <end position="50"/>
    </location>
</feature>
<evidence type="ECO:0000256" key="1">
    <source>
        <dbReference type="SAM" id="Phobius"/>
    </source>
</evidence>
<evidence type="ECO:0000313" key="3">
    <source>
        <dbReference type="Proteomes" id="UP000254777"/>
    </source>
</evidence>
<sequence length="138" mass="15863">MSEQRKFRQVKLNSRQLKVKKRKNLAKPLYMTIAIVIIMFLGVSIAYSHLSSIDKDIIAKEKEISDLKKTKLALEAEVKSIKSSTEIQDEAMYKLGMVYPSQDQIVYVDISENKRQLDVNHNVFLSPILSVLKSFTKD</sequence>
<keyword evidence="1" id="KW-1133">Transmembrane helix</keyword>
<keyword evidence="2" id="KW-0132">Cell division</keyword>
<proteinExistence type="predicted"/>
<protein>
    <submittedName>
        <fullName evidence="2">Cell division protein FtsL</fullName>
    </submittedName>
</protein>
<evidence type="ECO:0000313" key="2">
    <source>
        <dbReference type="EMBL" id="SUB75893.1"/>
    </source>
</evidence>
<reference evidence="2 3" key="1">
    <citation type="submission" date="2018-06" db="EMBL/GenBank/DDBJ databases">
        <authorList>
            <consortium name="Pathogen Informatics"/>
            <person name="Doyle S."/>
        </authorList>
    </citation>
    <scope>NUCLEOTIDE SEQUENCE [LARGE SCALE GENOMIC DNA]</scope>
    <source>
        <strain evidence="2 3">NCTC11088</strain>
    </source>
</reference>
<keyword evidence="1" id="KW-0812">Transmembrane</keyword>